<dbReference type="EMBL" id="NJGV01000024">
    <property type="protein sequence ID" value="OWY32669.1"/>
    <property type="molecule type" value="Genomic_DNA"/>
</dbReference>
<dbReference type="SUPFAM" id="SSF47413">
    <property type="entry name" value="lambda repressor-like DNA-binding domains"/>
    <property type="match status" value="1"/>
</dbReference>
<dbReference type="InterPro" id="IPR001387">
    <property type="entry name" value="Cro/C1-type_HTH"/>
</dbReference>
<evidence type="ECO:0000256" key="1">
    <source>
        <dbReference type="ARBA" id="ARBA00023015"/>
    </source>
</evidence>
<comment type="caution">
    <text evidence="5">The sequence shown here is derived from an EMBL/GenBank/DDBJ whole genome shotgun (WGS) entry which is preliminary data.</text>
</comment>
<dbReference type="SMART" id="SM00530">
    <property type="entry name" value="HTH_XRE"/>
    <property type="match status" value="1"/>
</dbReference>
<gene>
    <name evidence="5" type="ORF">CEJ45_20740</name>
</gene>
<dbReference type="Pfam" id="PF01381">
    <property type="entry name" value="HTH_3"/>
    <property type="match status" value="1"/>
</dbReference>
<dbReference type="CDD" id="cd00093">
    <property type="entry name" value="HTH_XRE"/>
    <property type="match status" value="1"/>
</dbReference>
<dbReference type="GO" id="GO:0003700">
    <property type="term" value="F:DNA-binding transcription factor activity"/>
    <property type="evidence" value="ECO:0007669"/>
    <property type="project" value="TreeGrafter"/>
</dbReference>
<dbReference type="GO" id="GO:0003677">
    <property type="term" value="F:DNA binding"/>
    <property type="evidence" value="ECO:0007669"/>
    <property type="project" value="UniProtKB-KW"/>
</dbReference>
<keyword evidence="3" id="KW-0804">Transcription</keyword>
<keyword evidence="6" id="KW-1185">Reference proteome</keyword>
<name>A0A225SNU2_9BURK</name>
<protein>
    <submittedName>
        <fullName evidence="5">Transcriptional regulator</fullName>
    </submittedName>
</protein>
<proteinExistence type="predicted"/>
<dbReference type="PROSITE" id="PS50943">
    <property type="entry name" value="HTH_CROC1"/>
    <property type="match status" value="1"/>
</dbReference>
<dbReference type="Gene3D" id="1.10.260.40">
    <property type="entry name" value="lambda repressor-like DNA-binding domains"/>
    <property type="match status" value="1"/>
</dbReference>
<keyword evidence="1" id="KW-0805">Transcription regulation</keyword>
<dbReference type="GO" id="GO:0005829">
    <property type="term" value="C:cytosol"/>
    <property type="evidence" value="ECO:0007669"/>
    <property type="project" value="TreeGrafter"/>
</dbReference>
<dbReference type="PANTHER" id="PTHR46797:SF23">
    <property type="entry name" value="HTH-TYPE TRANSCRIPTIONAL REGULATOR SUTR"/>
    <property type="match status" value="1"/>
</dbReference>
<dbReference type="InterPro" id="IPR050807">
    <property type="entry name" value="TransReg_Diox_bact_type"/>
</dbReference>
<dbReference type="Proteomes" id="UP000214747">
    <property type="component" value="Unassembled WGS sequence"/>
</dbReference>
<evidence type="ECO:0000256" key="2">
    <source>
        <dbReference type="ARBA" id="ARBA00023125"/>
    </source>
</evidence>
<reference evidence="5 6" key="1">
    <citation type="journal article" date="2010" name="Int. J. Syst. Evol. Microbiol.">
        <title>Reclassification of Herbaspirillum putei as a later heterotypic synonym of Herbaspirillum huttiense, with the description of H. huttiense subsp. huttiense subsp. nov. and H. huttiense subsp. putei subsp. nov., comb. nov., and description of Herbaspirillum aquaticum sp. nov.</title>
        <authorList>
            <person name="Dobritsa A.P."/>
            <person name="Reddy M.C."/>
            <person name="Samadpour M."/>
        </authorList>
    </citation>
    <scope>NUCLEOTIDE SEQUENCE [LARGE SCALE GENOMIC DNA]</scope>
    <source>
        <strain evidence="5 6">IEH 4430</strain>
    </source>
</reference>
<dbReference type="RefSeq" id="WP_088756966.1">
    <property type="nucleotide sequence ID" value="NZ_NJGV01000024.1"/>
</dbReference>
<sequence>MNTISKRFGDKVRALRKRRGLSQEEFADLSGFDRTYVSGIERGIRNPSLIAIEKIAIALEVSLSELFESLDEIK</sequence>
<evidence type="ECO:0000259" key="4">
    <source>
        <dbReference type="PROSITE" id="PS50943"/>
    </source>
</evidence>
<dbReference type="AlphaFoldDB" id="A0A225SNU2"/>
<organism evidence="5 6">
    <name type="scientific">Herbaspirillum aquaticum</name>
    <dbReference type="NCBI Taxonomy" id="568783"/>
    <lineage>
        <taxon>Bacteria</taxon>
        <taxon>Pseudomonadati</taxon>
        <taxon>Pseudomonadota</taxon>
        <taxon>Betaproteobacteria</taxon>
        <taxon>Burkholderiales</taxon>
        <taxon>Oxalobacteraceae</taxon>
        <taxon>Herbaspirillum</taxon>
    </lineage>
</organism>
<accession>A0A225SNU2</accession>
<evidence type="ECO:0000313" key="5">
    <source>
        <dbReference type="EMBL" id="OWY32669.1"/>
    </source>
</evidence>
<dbReference type="InterPro" id="IPR010982">
    <property type="entry name" value="Lambda_DNA-bd_dom_sf"/>
</dbReference>
<keyword evidence="2" id="KW-0238">DNA-binding</keyword>
<feature type="domain" description="HTH cro/C1-type" evidence="4">
    <location>
        <begin position="12"/>
        <end position="66"/>
    </location>
</feature>
<evidence type="ECO:0000313" key="6">
    <source>
        <dbReference type="Proteomes" id="UP000214747"/>
    </source>
</evidence>
<dbReference type="PANTHER" id="PTHR46797">
    <property type="entry name" value="HTH-TYPE TRANSCRIPTIONAL REGULATOR"/>
    <property type="match status" value="1"/>
</dbReference>
<evidence type="ECO:0000256" key="3">
    <source>
        <dbReference type="ARBA" id="ARBA00023163"/>
    </source>
</evidence>